<proteinExistence type="predicted"/>
<dbReference type="PANTHER" id="PTHR36837:SF5">
    <property type="entry name" value="POLY-3-HYDROXYBUTYRATE SYNTHASE"/>
    <property type="match status" value="1"/>
</dbReference>
<keyword evidence="1" id="KW-0808">Transferase</keyword>
<feature type="region of interest" description="Disordered" evidence="3">
    <location>
        <begin position="1"/>
        <end position="30"/>
    </location>
</feature>
<dbReference type="Gene3D" id="3.40.50.1820">
    <property type="entry name" value="alpha/beta hydrolase"/>
    <property type="match status" value="1"/>
</dbReference>
<evidence type="ECO:0000256" key="1">
    <source>
        <dbReference type="ARBA" id="ARBA00022679"/>
    </source>
</evidence>
<reference evidence="6 7" key="1">
    <citation type="submission" date="2020-10" db="EMBL/GenBank/DDBJ databases">
        <title>Connecting structure to function with the recovery of over 1000 high-quality activated sludge metagenome-assembled genomes encoding full-length rRNA genes using long-read sequencing.</title>
        <authorList>
            <person name="Singleton C.M."/>
            <person name="Petriglieri F."/>
            <person name="Kristensen J.M."/>
            <person name="Kirkegaard R.H."/>
            <person name="Michaelsen T.Y."/>
            <person name="Andersen M.H."/>
            <person name="Karst S.M."/>
            <person name="Dueholm M.S."/>
            <person name="Nielsen P.H."/>
            <person name="Albertsen M."/>
        </authorList>
    </citation>
    <scope>NUCLEOTIDE SEQUENCE [LARGE SCALE GENOMIC DNA]</scope>
    <source>
        <strain evidence="6">EsbW_18-Q3-R4-48_BATAC.285</strain>
    </source>
</reference>
<dbReference type="GO" id="GO:0016746">
    <property type="term" value="F:acyltransferase activity"/>
    <property type="evidence" value="ECO:0007669"/>
    <property type="project" value="UniProtKB-KW"/>
</dbReference>
<feature type="domain" description="Poly-beta-hydroxybutyrate polymerase N-terminal" evidence="5">
    <location>
        <begin position="43"/>
        <end position="82"/>
    </location>
</feature>
<dbReference type="PANTHER" id="PTHR36837">
    <property type="entry name" value="POLY(3-HYDROXYALKANOATE) POLYMERASE SUBUNIT PHAC"/>
    <property type="match status" value="1"/>
</dbReference>
<name>A0A935PZB1_9PROT</name>
<sequence length="611" mass="67975">MPPATPAAVVPPPSPAATPASHSHGDFSRRLGDRHLLDSGALEDIDRMTNIALGQFSGGVSPASLAMAYLDWTVHLAASPGKQFQLAAKAARKAMRLGAYALSSAVTGTAEPCIKPLPGDHRFDHPGWQRFPYNVVYQGFLLNQQWWHNATTGVRGVSKHGEAAVWFTAKQILDMSAPCNVPFLNPEIVEATTKERGANLARGAEFYGEDVRRSLRDEKPAGIEAFRVGENLAVTPGKVVYRNLLMELIQYSPTTDTVQREPVLMQSAWMMKYYILDLSPNNSLVKYLVDRGHTVFMISWMNPRAEHRDLGMHDYRKLGTMAAIDAISDILPGRRIHTVGYCLGGILLTIAAAAMARDGDDRLASISLFTTMTDFTDVGEINVFMDASEVTLLEDMMWEKGYLGHKQVSGGFQLLKSADLIWSKMVREYYLGHREPMFDLMAWNADGTRMPYRQHSEVLRRLYVDNQLFQGKYMVDGRAISISNIHAPMFAVAAGADHVAPWHSVYKLHLQSDATELTFVLTSGGHNVGIVNEPGHPRRSYQLSVCREGERFLDAETWKQTTPVYQGSWWPAWQKWLEQHSSGTEAAPAMGAPDKGYEPICEAPGTYIYQQ</sequence>
<dbReference type="InterPro" id="IPR029058">
    <property type="entry name" value="AB_hydrolase_fold"/>
</dbReference>
<dbReference type="AlphaFoldDB" id="A0A935PZB1"/>
<gene>
    <name evidence="6" type="ORF">IPJ27_16175</name>
</gene>
<dbReference type="InterPro" id="IPR022211">
    <property type="entry name" value="PHBC_N"/>
</dbReference>
<organism evidence="6 7">
    <name type="scientific">Candidatus Accumulibacter proximus</name>
    <dbReference type="NCBI Taxonomy" id="2954385"/>
    <lineage>
        <taxon>Bacteria</taxon>
        <taxon>Pseudomonadati</taxon>
        <taxon>Pseudomonadota</taxon>
        <taxon>Betaproteobacteria</taxon>
        <taxon>Candidatus Accumulibacter</taxon>
    </lineage>
</organism>
<protein>
    <submittedName>
        <fullName evidence="6">Polyhydroxyalkanoic acid synthase</fullName>
    </submittedName>
</protein>
<evidence type="ECO:0000313" key="6">
    <source>
        <dbReference type="EMBL" id="MBK7676158.1"/>
    </source>
</evidence>
<keyword evidence="2" id="KW-0012">Acyltransferase</keyword>
<evidence type="ECO:0000259" key="5">
    <source>
        <dbReference type="Pfam" id="PF12551"/>
    </source>
</evidence>
<dbReference type="Pfam" id="PF07167">
    <property type="entry name" value="PhaC_N"/>
    <property type="match status" value="1"/>
</dbReference>
<dbReference type="GO" id="GO:0042619">
    <property type="term" value="P:poly-hydroxybutyrate biosynthetic process"/>
    <property type="evidence" value="ECO:0007669"/>
    <property type="project" value="InterPro"/>
</dbReference>
<dbReference type="SUPFAM" id="SSF53474">
    <property type="entry name" value="alpha/beta-Hydrolases"/>
    <property type="match status" value="1"/>
</dbReference>
<evidence type="ECO:0000256" key="2">
    <source>
        <dbReference type="ARBA" id="ARBA00023315"/>
    </source>
</evidence>
<dbReference type="Pfam" id="PF12551">
    <property type="entry name" value="PHBC_N"/>
    <property type="match status" value="1"/>
</dbReference>
<dbReference type="Proteomes" id="UP000697998">
    <property type="component" value="Unassembled WGS sequence"/>
</dbReference>
<dbReference type="InterPro" id="IPR051321">
    <property type="entry name" value="PHA/PHB_synthase"/>
</dbReference>
<evidence type="ECO:0000259" key="4">
    <source>
        <dbReference type="Pfam" id="PF07167"/>
    </source>
</evidence>
<comment type="caution">
    <text evidence="6">The sequence shown here is derived from an EMBL/GenBank/DDBJ whole genome shotgun (WGS) entry which is preliminary data.</text>
</comment>
<evidence type="ECO:0000256" key="3">
    <source>
        <dbReference type="SAM" id="MobiDB-lite"/>
    </source>
</evidence>
<feature type="compositionally biased region" description="Pro residues" evidence="3">
    <location>
        <begin position="1"/>
        <end position="16"/>
    </location>
</feature>
<dbReference type="InterPro" id="IPR010941">
    <property type="entry name" value="PhaC_N"/>
</dbReference>
<dbReference type="EMBL" id="JADJMH010000016">
    <property type="protein sequence ID" value="MBK7676158.1"/>
    <property type="molecule type" value="Genomic_DNA"/>
</dbReference>
<accession>A0A935PZB1</accession>
<feature type="domain" description="Poly-beta-hydroxybutyrate polymerase N-terminal" evidence="4">
    <location>
        <begin position="120"/>
        <end position="288"/>
    </location>
</feature>
<evidence type="ECO:0000313" key="7">
    <source>
        <dbReference type="Proteomes" id="UP000697998"/>
    </source>
</evidence>